<dbReference type="InterPro" id="IPR007110">
    <property type="entry name" value="Ig-like_dom"/>
</dbReference>
<evidence type="ECO:0000256" key="9">
    <source>
        <dbReference type="ARBA" id="ARBA00023157"/>
    </source>
</evidence>
<feature type="compositionally biased region" description="Low complexity" evidence="12">
    <location>
        <begin position="525"/>
        <end position="539"/>
    </location>
</feature>
<dbReference type="InterPro" id="IPR013783">
    <property type="entry name" value="Ig-like_fold"/>
</dbReference>
<keyword evidence="5" id="KW-0391">Immunity</keyword>
<evidence type="ECO:0000256" key="4">
    <source>
        <dbReference type="ARBA" id="ARBA00022729"/>
    </source>
</evidence>
<feature type="domain" description="Ig-like" evidence="14">
    <location>
        <begin position="156"/>
        <end position="232"/>
    </location>
</feature>
<evidence type="ECO:0000256" key="2">
    <source>
        <dbReference type="ARBA" id="ARBA00022588"/>
    </source>
</evidence>
<dbReference type="SMART" id="SM00409">
    <property type="entry name" value="IG"/>
    <property type="match status" value="2"/>
</dbReference>
<keyword evidence="11" id="KW-0393">Immunoglobulin domain</keyword>
<evidence type="ECO:0000256" key="13">
    <source>
        <dbReference type="SAM" id="Phobius"/>
    </source>
</evidence>
<dbReference type="InterPro" id="IPR015631">
    <property type="entry name" value="CD2/SLAM_rcpt"/>
</dbReference>
<dbReference type="KEGG" id="ppad:109257271"/>
<keyword evidence="10" id="KW-0325">Glycoprotein</keyword>
<dbReference type="InterPro" id="IPR036179">
    <property type="entry name" value="Ig-like_dom_sf"/>
</dbReference>
<evidence type="ECO:0000256" key="7">
    <source>
        <dbReference type="ARBA" id="ARBA00023130"/>
    </source>
</evidence>
<dbReference type="Proteomes" id="UP001165780">
    <property type="component" value="Unplaced"/>
</dbReference>
<evidence type="ECO:0000313" key="15">
    <source>
        <dbReference type="Proteomes" id="UP001165780"/>
    </source>
</evidence>
<dbReference type="PROSITE" id="PS50835">
    <property type="entry name" value="IG_LIKE"/>
    <property type="match status" value="2"/>
</dbReference>
<evidence type="ECO:0000313" key="16">
    <source>
        <dbReference type="RefSeq" id="XP_019288810.2"/>
    </source>
</evidence>
<evidence type="ECO:0000256" key="5">
    <source>
        <dbReference type="ARBA" id="ARBA00022859"/>
    </source>
</evidence>
<dbReference type="AlphaFoldDB" id="A0A9V1EU35"/>
<evidence type="ECO:0000259" key="14">
    <source>
        <dbReference type="PROSITE" id="PS50835"/>
    </source>
</evidence>
<keyword evidence="3 13" id="KW-0812">Transmembrane</keyword>
<dbReference type="FunFam" id="2.60.40.10:FF:000470">
    <property type="entry name" value="SLAM family member 7"/>
    <property type="match status" value="2"/>
</dbReference>
<dbReference type="PANTHER" id="PTHR12080:SF114">
    <property type="entry name" value="T-LYMPHOCYTE SURFACE ANTIGEN LY-9"/>
    <property type="match status" value="1"/>
</dbReference>
<evidence type="ECO:0000256" key="1">
    <source>
        <dbReference type="ARBA" id="ARBA00004479"/>
    </source>
</evidence>
<evidence type="ECO:0000256" key="10">
    <source>
        <dbReference type="ARBA" id="ARBA00023180"/>
    </source>
</evidence>
<feature type="transmembrane region" description="Helical" evidence="13">
    <location>
        <begin position="442"/>
        <end position="465"/>
    </location>
</feature>
<dbReference type="GeneID" id="109257271"/>
<evidence type="ECO:0000256" key="11">
    <source>
        <dbReference type="ARBA" id="ARBA00023319"/>
    </source>
</evidence>
<evidence type="ECO:0000256" key="3">
    <source>
        <dbReference type="ARBA" id="ARBA00022692"/>
    </source>
</evidence>
<comment type="subcellular location">
    <subcellularLocation>
        <location evidence="1">Membrane</location>
        <topology evidence="1">Single-pass type I membrane protein</topology>
    </subcellularLocation>
</comment>
<keyword evidence="6 13" id="KW-1133">Transmembrane helix</keyword>
<protein>
    <submittedName>
        <fullName evidence="16">T-lymphocyte surface antigen Ly-9 isoform X1</fullName>
    </submittedName>
</protein>
<dbReference type="GO" id="GO:0009897">
    <property type="term" value="C:external side of plasma membrane"/>
    <property type="evidence" value="ECO:0007669"/>
    <property type="project" value="TreeGrafter"/>
</dbReference>
<dbReference type="GO" id="GO:0002250">
    <property type="term" value="P:adaptive immune response"/>
    <property type="evidence" value="ECO:0007669"/>
    <property type="project" value="UniProtKB-KW"/>
</dbReference>
<dbReference type="Gene3D" id="2.60.40.10">
    <property type="entry name" value="Immunoglobulins"/>
    <property type="match status" value="4"/>
</dbReference>
<dbReference type="RefSeq" id="XP_019288810.2">
    <property type="nucleotide sequence ID" value="XM_019433265.2"/>
</dbReference>
<accession>A0A9V1EU35</accession>
<evidence type="ECO:0000256" key="12">
    <source>
        <dbReference type="SAM" id="MobiDB-lite"/>
    </source>
</evidence>
<evidence type="ECO:0000256" key="6">
    <source>
        <dbReference type="ARBA" id="ARBA00022989"/>
    </source>
</evidence>
<proteinExistence type="predicted"/>
<keyword evidence="4" id="KW-0732">Signal</keyword>
<dbReference type="CTD" id="4063"/>
<keyword evidence="2" id="KW-0399">Innate immunity</keyword>
<keyword evidence="15" id="KW-1185">Reference proteome</keyword>
<dbReference type="PANTHER" id="PTHR12080">
    <property type="entry name" value="SIGNALING LYMPHOCYTIC ACTIVATION MOLECULE"/>
    <property type="match status" value="1"/>
</dbReference>
<sequence length="647" mass="71008">MAGPKKHPDDWVLRSFSRKPQKSQPHVFSPLLWTHLLFLLVGLEASGKDSPPTVVPGILGGSVTFSLNISVDTEIEHVTWNGPQKALALAVTETQVIIMDKSYQNRLNISWNYSLSISNLTLKDAGSYKAQINRKNSEVTADEEFILRVYEQVQVPRVVVKSVNMSDSASCNITLTCSVERAGTSVLYSWTPKNTHASESHGASTITIYWMPCDPDLPYTCTARNPVSQSTSGPIHARQFCTAPGASRGGSTGETVVGILGESVTLPLTLSASRYVNNIVWMFNTSIITKKQEVKPKIPDENSGQDYSLKIGQLKMENAGHYHAYVCSEASGVISRRHFTLLIYRRLKKPKVTGSLELSEDGICRVSLTCSVEDSGHNVTYLWTFLQKGTVMSQGGSHLNISWRSDENHPNFTCTTRNPVSKSFQSFLPGDICPGQERNMKLYIGLSLVALVLLCFGISIWWCMWKQKGRRGFLRSVASALDHILGPLQAYSVPDSSSNQAETPADAPGYEKLDTLLKTAKQRSRPPSASSSDSSATTEETTDMVKAGRCQEDTGPDSASERPAEYDLVMLRNAPAPTAQDNTVYAQVFLNLQVSPFDQYTFPPPPVLTPSNVLDDLVPPHGEPGPAAHERTSVALLMLTKPWAPLE</sequence>
<evidence type="ECO:0000256" key="8">
    <source>
        <dbReference type="ARBA" id="ARBA00023136"/>
    </source>
</evidence>
<dbReference type="GO" id="GO:0045087">
    <property type="term" value="P:innate immune response"/>
    <property type="evidence" value="ECO:0007669"/>
    <property type="project" value="UniProtKB-KW"/>
</dbReference>
<gene>
    <name evidence="16" type="primary">LY9</name>
</gene>
<keyword evidence="8 13" id="KW-0472">Membrane</keyword>
<keyword evidence="7" id="KW-1064">Adaptive immunity</keyword>
<dbReference type="GO" id="GO:0042110">
    <property type="term" value="P:T cell activation"/>
    <property type="evidence" value="ECO:0007669"/>
    <property type="project" value="TreeGrafter"/>
</dbReference>
<reference evidence="16" key="1">
    <citation type="submission" date="2025-08" db="UniProtKB">
        <authorList>
            <consortium name="RefSeq"/>
        </authorList>
    </citation>
    <scope>IDENTIFICATION</scope>
    <source>
        <tissue evidence="16">Whole blood</tissue>
    </source>
</reference>
<dbReference type="InterPro" id="IPR003599">
    <property type="entry name" value="Ig_sub"/>
</dbReference>
<keyword evidence="9" id="KW-1015">Disulfide bond</keyword>
<dbReference type="FunFam" id="2.60.40.10:FF:000820">
    <property type="entry name" value="SLAM family member 7"/>
    <property type="match status" value="1"/>
</dbReference>
<feature type="region of interest" description="Disordered" evidence="12">
    <location>
        <begin position="519"/>
        <end position="563"/>
    </location>
</feature>
<organism evidence="15 16">
    <name type="scientific">Panthera pardus</name>
    <name type="common">Leopard</name>
    <name type="synonym">Felis pardus</name>
    <dbReference type="NCBI Taxonomy" id="9691"/>
    <lineage>
        <taxon>Eukaryota</taxon>
        <taxon>Metazoa</taxon>
        <taxon>Chordata</taxon>
        <taxon>Craniata</taxon>
        <taxon>Vertebrata</taxon>
        <taxon>Euteleostomi</taxon>
        <taxon>Mammalia</taxon>
        <taxon>Eutheria</taxon>
        <taxon>Laurasiatheria</taxon>
        <taxon>Carnivora</taxon>
        <taxon>Feliformia</taxon>
        <taxon>Felidae</taxon>
        <taxon>Pantherinae</taxon>
        <taxon>Panthera</taxon>
    </lineage>
</organism>
<name>A0A9V1EU35_PANPR</name>
<dbReference type="CDD" id="cd16842">
    <property type="entry name" value="Ig_SLAM-like_N"/>
    <property type="match status" value="1"/>
</dbReference>
<feature type="domain" description="Ig-like" evidence="14">
    <location>
        <begin position="350"/>
        <end position="425"/>
    </location>
</feature>
<dbReference type="SUPFAM" id="SSF48726">
    <property type="entry name" value="Immunoglobulin"/>
    <property type="match status" value="4"/>
</dbReference>